<comment type="caution">
    <text evidence="2">The sequence shown here is derived from an EMBL/GenBank/DDBJ whole genome shotgun (WGS) entry which is preliminary data.</text>
</comment>
<evidence type="ECO:0000313" key="2">
    <source>
        <dbReference type="EMBL" id="GCD10414.1"/>
    </source>
</evidence>
<proteinExistence type="predicted"/>
<dbReference type="RefSeq" id="WP_125001014.1">
    <property type="nucleotide sequence ID" value="NZ_BHYK01000010.1"/>
</dbReference>
<dbReference type="EMBL" id="BHYK01000010">
    <property type="protein sequence ID" value="GCD10414.1"/>
    <property type="molecule type" value="Genomic_DNA"/>
</dbReference>
<gene>
    <name evidence="2" type="ORF">Ctaglu_20370</name>
</gene>
<dbReference type="Proteomes" id="UP000287872">
    <property type="component" value="Unassembled WGS sequence"/>
</dbReference>
<protein>
    <submittedName>
        <fullName evidence="2">Uncharacterized protein</fullName>
    </submittedName>
</protein>
<dbReference type="OrthoDB" id="2086746at2"/>
<feature type="coiled-coil region" evidence="1">
    <location>
        <begin position="112"/>
        <end position="139"/>
    </location>
</feature>
<evidence type="ECO:0000256" key="1">
    <source>
        <dbReference type="SAM" id="Coils"/>
    </source>
</evidence>
<keyword evidence="3" id="KW-1185">Reference proteome</keyword>
<feature type="coiled-coil region" evidence="1">
    <location>
        <begin position="169"/>
        <end position="196"/>
    </location>
</feature>
<reference evidence="2 3" key="1">
    <citation type="submission" date="2018-11" db="EMBL/GenBank/DDBJ databases">
        <title>Genome sequencing and assembly of Clostridium tagluense strain A121.</title>
        <authorList>
            <person name="Murakami T."/>
            <person name="Segawa T."/>
            <person name="Shcherbakova V.A."/>
            <person name="Mori H."/>
            <person name="Yoshimura Y."/>
        </authorList>
    </citation>
    <scope>NUCLEOTIDE SEQUENCE [LARGE SCALE GENOMIC DNA]</scope>
    <source>
        <strain evidence="2 3">A121</strain>
    </source>
</reference>
<sequence length="207" mass="23637">MQISITRALNEVKLLEKRINNKIENSQFIIANKQSNKKINGADTIEQFKNSAKADYESSIDLIERKKSMKTSIVESNAITKLEIGEYQYSVADAIERKKSISLDIRLLNVMKQQYARALVEVTNKNEQMEVNLDRQLETMLGSEGKKSDGADAYAKQYRETNSFELIDGLELKEKIQALEEEINEFLNNVDFCLSESNALTKIEISE</sequence>
<keyword evidence="1" id="KW-0175">Coiled coil</keyword>
<organism evidence="2 3">
    <name type="scientific">Clostridium tagluense</name>
    <dbReference type="NCBI Taxonomy" id="360422"/>
    <lineage>
        <taxon>Bacteria</taxon>
        <taxon>Bacillati</taxon>
        <taxon>Bacillota</taxon>
        <taxon>Clostridia</taxon>
        <taxon>Eubacteriales</taxon>
        <taxon>Clostridiaceae</taxon>
        <taxon>Clostridium</taxon>
    </lineage>
</organism>
<evidence type="ECO:0000313" key="3">
    <source>
        <dbReference type="Proteomes" id="UP000287872"/>
    </source>
</evidence>
<name>A0A401ULK3_9CLOT</name>
<accession>A0A401ULK3</accession>
<dbReference type="AlphaFoldDB" id="A0A401ULK3"/>